<feature type="region of interest" description="Disordered" evidence="1">
    <location>
        <begin position="865"/>
        <end position="961"/>
    </location>
</feature>
<feature type="compositionally biased region" description="Low complexity" evidence="1">
    <location>
        <begin position="482"/>
        <end position="507"/>
    </location>
</feature>
<dbReference type="EMBL" id="JAFHKP010000003">
    <property type="protein sequence ID" value="KAG5486938.1"/>
    <property type="molecule type" value="Genomic_DNA"/>
</dbReference>
<gene>
    <name evidence="3" type="ORF">CUR178_08365</name>
</gene>
<dbReference type="GeneID" id="94175503"/>
<feature type="region of interest" description="Disordered" evidence="1">
    <location>
        <begin position="52"/>
        <end position="80"/>
    </location>
</feature>
<dbReference type="Proteomes" id="UP000674179">
    <property type="component" value="Chromosome 3"/>
</dbReference>
<feature type="compositionally biased region" description="Low complexity" evidence="1">
    <location>
        <begin position="20"/>
        <end position="30"/>
    </location>
</feature>
<evidence type="ECO:0000256" key="1">
    <source>
        <dbReference type="SAM" id="MobiDB-lite"/>
    </source>
</evidence>
<reference evidence="3 4" key="1">
    <citation type="submission" date="2021-02" db="EMBL/GenBank/DDBJ databases">
        <title>Leishmania (Mundinia) enrietti genome sequencing and assembly.</title>
        <authorList>
            <person name="Almutairi H."/>
            <person name="Gatherer D."/>
        </authorList>
    </citation>
    <scope>NUCLEOTIDE SEQUENCE [LARGE SCALE GENOMIC DNA]</scope>
    <source>
        <strain evidence="3">CUR178</strain>
    </source>
</reference>
<feature type="region of interest" description="Disordered" evidence="1">
    <location>
        <begin position="219"/>
        <end position="255"/>
    </location>
</feature>
<dbReference type="AlphaFoldDB" id="A0A836L336"/>
<feature type="compositionally biased region" description="Low complexity" evidence="1">
    <location>
        <begin position="898"/>
        <end position="911"/>
    </location>
</feature>
<dbReference type="OrthoDB" id="1918044at2759"/>
<accession>A0A836L336</accession>
<dbReference type="SMART" id="SM01175">
    <property type="entry name" value="DUF4206"/>
    <property type="match status" value="1"/>
</dbReference>
<keyword evidence="4" id="KW-1185">Reference proteome</keyword>
<dbReference type="PANTHER" id="PTHR45971">
    <property type="entry name" value="PHOX (PX) DOMAIN-CONTAINING PROTEIN"/>
    <property type="match status" value="1"/>
</dbReference>
<feature type="compositionally biased region" description="Polar residues" evidence="1">
    <location>
        <begin position="926"/>
        <end position="942"/>
    </location>
</feature>
<comment type="caution">
    <text evidence="3">The sequence shown here is derived from an EMBL/GenBank/DDBJ whole genome shotgun (WGS) entry which is preliminary data.</text>
</comment>
<feature type="region of interest" description="Disordered" evidence="1">
    <location>
        <begin position="1"/>
        <end position="32"/>
    </location>
</feature>
<proteinExistence type="predicted"/>
<evidence type="ECO:0000259" key="2">
    <source>
        <dbReference type="SMART" id="SM01175"/>
    </source>
</evidence>
<evidence type="ECO:0000313" key="3">
    <source>
        <dbReference type="EMBL" id="KAG5486938.1"/>
    </source>
</evidence>
<feature type="region of interest" description="Disordered" evidence="1">
    <location>
        <begin position="404"/>
        <end position="517"/>
    </location>
</feature>
<feature type="domain" description="Rubicon Homology" evidence="2">
    <location>
        <begin position="666"/>
        <end position="1037"/>
    </location>
</feature>
<dbReference type="KEGG" id="lenr:94175503"/>
<feature type="compositionally biased region" description="Basic and acidic residues" evidence="1">
    <location>
        <begin position="425"/>
        <end position="439"/>
    </location>
</feature>
<feature type="region of interest" description="Disordered" evidence="1">
    <location>
        <begin position="703"/>
        <end position="781"/>
    </location>
</feature>
<protein>
    <recommendedName>
        <fullName evidence="2">Rubicon Homology domain-containing protein</fullName>
    </recommendedName>
</protein>
<evidence type="ECO:0000313" key="4">
    <source>
        <dbReference type="Proteomes" id="UP000674179"/>
    </source>
</evidence>
<name>A0A836L336_LEIEN</name>
<feature type="compositionally biased region" description="Gly residues" evidence="1">
    <location>
        <begin position="7"/>
        <end position="19"/>
    </location>
</feature>
<organism evidence="3 4">
    <name type="scientific">Leishmania enriettii</name>
    <dbReference type="NCBI Taxonomy" id="5663"/>
    <lineage>
        <taxon>Eukaryota</taxon>
        <taxon>Discoba</taxon>
        <taxon>Euglenozoa</taxon>
        <taxon>Kinetoplastea</taxon>
        <taxon>Metakinetoplastina</taxon>
        <taxon>Trypanosomatida</taxon>
        <taxon>Trypanosomatidae</taxon>
        <taxon>Leishmaniinae</taxon>
        <taxon>Leishmania</taxon>
    </lineage>
</organism>
<feature type="compositionally biased region" description="Polar residues" evidence="1">
    <location>
        <begin position="224"/>
        <end position="236"/>
    </location>
</feature>
<dbReference type="InterPro" id="IPR025258">
    <property type="entry name" value="RH_dom"/>
</dbReference>
<feature type="compositionally biased region" description="Polar residues" evidence="1">
    <location>
        <begin position="703"/>
        <end position="715"/>
    </location>
</feature>
<dbReference type="InterPro" id="IPR052428">
    <property type="entry name" value="Autophagy_HostDef_Reg"/>
</dbReference>
<dbReference type="RefSeq" id="XP_067696019.1">
    <property type="nucleotide sequence ID" value="XM_067839993.1"/>
</dbReference>
<feature type="compositionally biased region" description="Basic and acidic residues" evidence="1">
    <location>
        <begin position="736"/>
        <end position="751"/>
    </location>
</feature>
<sequence length="1047" mass="109251">MREGAGEQNGGAGSGGYGGHAADADAAYSHPPSMTNVHRALQYIVAELQPQQRQAVPSSAGVESDRASAEENTSAHLAPPALRASISSTDVICSTPLNTAKLECERRRLLFLAEWAQRVAGVYAPIVPSAAQVEGASFQSACTTLHDALTDDKAERAAVTPPSLTANAHRRVIGTAGATAVADSPLSEEATTPVSCADEDLTPVRYASVPVERRLSYPGVYSSADDTTSAPVSATPDSHRALPASPGSEVTSRAHVPLPPHTAMAAPAAASSFSPPQPPFIPRGRPPLYRVVGAAFGVPTTRAAQRAVLAAQGGCCARCGVVLPPPLFRLSGWCSALTRRLHARLGCLSCCFQRCSGGGGDGQATVWPLCRRTPWYACMGVPRRSPSEHKEEDTRSAAIAAAHVTREAISGNGGGPRGVRSTTRARRDPRDRDHLRAEDGAAGDDGSDGGGSAASEHDPLLSGATRTDWDRCARSARHHRSSVSSISGAAAPRSAAHPPGSAHASSGLRRSDMTGAGGGRTSGDAPFFFCTYEGHYLCLRCFHTPLNVAGLGAAMSVASAAATRAPDGIFVPEDYQTRDMALVEWQARGALTTPLFSSSAQPRSLCRGNGGGEDAEESAARAVLRRESEQSHEWWLARHVAQPTPAPSNLSATGSRAAGGLGHPPLYLCVLPAHVLHRWDFTRFPVSAAAAAALHDRCYCDSASNRESGLSSRASSLERGKQRTTSGGGDSVASRGNDEGRQTVLHREEQGVRGQPSAPESPSPLVLGHVPNRSRGSDETPTAMEQLPALYDVSAINPSLYERVPALASASRLRQRMSLLHTQAWWCPRYRHEVWGLQSDDEWAGEAPQEATVFSVVQQPPLPCSATAHAVGSPPHPALMAEGATDSGEAHLSTREASSPFPSPSASRPQSVGTSQAAPHAARPGQTGSNLSGGAVGTSSPPQDSPAAAEASVPLQPPTPARVGARRRYLVEGAEGWSLHDLYRLTIPSSPSSAGAPTTSSPPLLLAELQSIFSIMQAHVNGCSHCAAQCRGMARRASLGEEGAGVS</sequence>